<dbReference type="Gene3D" id="3.30.1490.20">
    <property type="entry name" value="ATP-grasp fold, A domain"/>
    <property type="match status" value="1"/>
</dbReference>
<dbReference type="AlphaFoldDB" id="A0A166MWJ2"/>
<organism evidence="2 3">
    <name type="scientific">Athelia psychrophila</name>
    <dbReference type="NCBI Taxonomy" id="1759441"/>
    <lineage>
        <taxon>Eukaryota</taxon>
        <taxon>Fungi</taxon>
        <taxon>Dikarya</taxon>
        <taxon>Basidiomycota</taxon>
        <taxon>Agaricomycotina</taxon>
        <taxon>Agaricomycetes</taxon>
        <taxon>Agaricomycetidae</taxon>
        <taxon>Atheliales</taxon>
        <taxon>Atheliaceae</taxon>
        <taxon>Athelia</taxon>
    </lineage>
</organism>
<proteinExistence type="predicted"/>
<dbReference type="SUPFAM" id="SSF56059">
    <property type="entry name" value="Glutathione synthetase ATP-binding domain-like"/>
    <property type="match status" value="1"/>
</dbReference>
<evidence type="ECO:0000313" key="2">
    <source>
        <dbReference type="EMBL" id="KZP24394.1"/>
    </source>
</evidence>
<evidence type="ECO:0000313" key="3">
    <source>
        <dbReference type="Proteomes" id="UP000076532"/>
    </source>
</evidence>
<dbReference type="GO" id="GO:0005524">
    <property type="term" value="F:ATP binding"/>
    <property type="evidence" value="ECO:0007669"/>
    <property type="project" value="InterPro"/>
</dbReference>
<sequence length="162" mass="17817">MCTPRDTAVFADEAVKLDDVSWFMSPARIVDIAKRTQAPTYTQATVSLARVLRSPPCSPPPNLDDQMATRTLHCAHLLSCDLTVAQNVPVTPSTRVKSAAHVWAFVKDGTRYPAMIKALDGGGGRRMRFISAEEGVEKVFKQLARINMSHPLATHPTLYALR</sequence>
<dbReference type="InterPro" id="IPR005479">
    <property type="entry name" value="CPAse_ATP-bd"/>
</dbReference>
<name>A0A166MWJ2_9AGAM</name>
<dbReference type="OrthoDB" id="196847at2759"/>
<dbReference type="Proteomes" id="UP000076532">
    <property type="component" value="Unassembled WGS sequence"/>
</dbReference>
<dbReference type="Pfam" id="PF02786">
    <property type="entry name" value="CPSase_L_D2"/>
    <property type="match status" value="1"/>
</dbReference>
<dbReference type="EMBL" id="KV417526">
    <property type="protein sequence ID" value="KZP24394.1"/>
    <property type="molecule type" value="Genomic_DNA"/>
</dbReference>
<reference evidence="2 3" key="1">
    <citation type="journal article" date="2016" name="Mol. Biol. Evol.">
        <title>Comparative Genomics of Early-Diverging Mushroom-Forming Fungi Provides Insights into the Origins of Lignocellulose Decay Capabilities.</title>
        <authorList>
            <person name="Nagy L.G."/>
            <person name="Riley R."/>
            <person name="Tritt A."/>
            <person name="Adam C."/>
            <person name="Daum C."/>
            <person name="Floudas D."/>
            <person name="Sun H."/>
            <person name="Yadav J.S."/>
            <person name="Pangilinan J."/>
            <person name="Larsson K.H."/>
            <person name="Matsuura K."/>
            <person name="Barry K."/>
            <person name="Labutti K."/>
            <person name="Kuo R."/>
            <person name="Ohm R.A."/>
            <person name="Bhattacharya S.S."/>
            <person name="Shirouzu T."/>
            <person name="Yoshinaga Y."/>
            <person name="Martin F.M."/>
            <person name="Grigoriev I.V."/>
            <person name="Hibbett D.S."/>
        </authorList>
    </citation>
    <scope>NUCLEOTIDE SEQUENCE [LARGE SCALE GENOMIC DNA]</scope>
    <source>
        <strain evidence="2 3">CBS 109695</strain>
    </source>
</reference>
<dbReference type="InterPro" id="IPR013815">
    <property type="entry name" value="ATP_grasp_subdomain_1"/>
</dbReference>
<gene>
    <name evidence="2" type="ORF">FIBSPDRAFT_951164</name>
</gene>
<evidence type="ECO:0000259" key="1">
    <source>
        <dbReference type="Pfam" id="PF02786"/>
    </source>
</evidence>
<feature type="domain" description="Carbamoyl phosphate synthase ATP-binding" evidence="1">
    <location>
        <begin position="86"/>
        <end position="144"/>
    </location>
</feature>
<protein>
    <recommendedName>
        <fullName evidence="1">Carbamoyl phosphate synthase ATP-binding domain-containing protein</fullName>
    </recommendedName>
</protein>
<keyword evidence="3" id="KW-1185">Reference proteome</keyword>
<accession>A0A166MWJ2</accession>
<dbReference type="STRING" id="436010.A0A166MWJ2"/>